<dbReference type="Gene3D" id="1.10.3080.10">
    <property type="entry name" value="Clc chloride channel"/>
    <property type="match status" value="1"/>
</dbReference>
<dbReference type="Pfam" id="PF00654">
    <property type="entry name" value="Voltage_CLC"/>
    <property type="match status" value="1"/>
</dbReference>
<dbReference type="InterPro" id="IPR014743">
    <property type="entry name" value="Cl-channel_core"/>
</dbReference>
<dbReference type="EMBL" id="JBEPLJ010000018">
    <property type="protein sequence ID" value="MET3588044.1"/>
    <property type="molecule type" value="Genomic_DNA"/>
</dbReference>
<dbReference type="Proteomes" id="UP001549031">
    <property type="component" value="Unassembled WGS sequence"/>
</dbReference>
<dbReference type="SUPFAM" id="SSF81340">
    <property type="entry name" value="Clc chloride channel"/>
    <property type="match status" value="1"/>
</dbReference>
<accession>A0ABV2HBW8</accession>
<evidence type="ECO:0000256" key="4">
    <source>
        <dbReference type="ARBA" id="ARBA00023136"/>
    </source>
</evidence>
<keyword evidence="3 5" id="KW-1133">Transmembrane helix</keyword>
<keyword evidence="2 5" id="KW-0812">Transmembrane</keyword>
<keyword evidence="7" id="KW-1185">Reference proteome</keyword>
<feature type="transmembrane region" description="Helical" evidence="5">
    <location>
        <begin position="30"/>
        <end position="50"/>
    </location>
</feature>
<sequence length="90" mass="9175">MGCGAAGGIAAAFNAPLTGAFYAVELIIGTYSTVALAPVVVAAILATLMARTLSGDSFLIKIGDIGQVAPWDFYQRSCLARFAPYLGSAS</sequence>
<gene>
    <name evidence="6" type="ORF">ABID21_004177</name>
</gene>
<organism evidence="6 7">
    <name type="scientific">Pseudorhizobium tarimense</name>
    <dbReference type="NCBI Taxonomy" id="1079109"/>
    <lineage>
        <taxon>Bacteria</taxon>
        <taxon>Pseudomonadati</taxon>
        <taxon>Pseudomonadota</taxon>
        <taxon>Alphaproteobacteria</taxon>
        <taxon>Hyphomicrobiales</taxon>
        <taxon>Rhizobiaceae</taxon>
        <taxon>Rhizobium/Agrobacterium group</taxon>
        <taxon>Pseudorhizobium</taxon>
    </lineage>
</organism>
<evidence type="ECO:0000256" key="1">
    <source>
        <dbReference type="ARBA" id="ARBA00004141"/>
    </source>
</evidence>
<evidence type="ECO:0000313" key="6">
    <source>
        <dbReference type="EMBL" id="MET3588044.1"/>
    </source>
</evidence>
<reference evidence="6 7" key="1">
    <citation type="submission" date="2024-06" db="EMBL/GenBank/DDBJ databases">
        <title>Genomic Encyclopedia of Type Strains, Phase IV (KMG-IV): sequencing the most valuable type-strain genomes for metagenomic binning, comparative biology and taxonomic classification.</title>
        <authorList>
            <person name="Goeker M."/>
        </authorList>
    </citation>
    <scope>NUCLEOTIDE SEQUENCE [LARGE SCALE GENOMIC DNA]</scope>
    <source>
        <strain evidence="6 7">DSM 105042</strain>
    </source>
</reference>
<dbReference type="InterPro" id="IPR001807">
    <property type="entry name" value="ClC"/>
</dbReference>
<comment type="caution">
    <text evidence="6">The sequence shown here is derived from an EMBL/GenBank/DDBJ whole genome shotgun (WGS) entry which is preliminary data.</text>
</comment>
<evidence type="ECO:0000256" key="3">
    <source>
        <dbReference type="ARBA" id="ARBA00022989"/>
    </source>
</evidence>
<name>A0ABV2HBW8_9HYPH</name>
<proteinExistence type="predicted"/>
<evidence type="ECO:0000313" key="7">
    <source>
        <dbReference type="Proteomes" id="UP001549031"/>
    </source>
</evidence>
<evidence type="ECO:0000256" key="5">
    <source>
        <dbReference type="SAM" id="Phobius"/>
    </source>
</evidence>
<protein>
    <submittedName>
        <fullName evidence="6">H+/Cl- antiporter ClcA</fullName>
    </submittedName>
</protein>
<keyword evidence="4 5" id="KW-0472">Membrane</keyword>
<comment type="subcellular location">
    <subcellularLocation>
        <location evidence="1">Membrane</location>
        <topology evidence="1">Multi-pass membrane protein</topology>
    </subcellularLocation>
</comment>
<evidence type="ECO:0000256" key="2">
    <source>
        <dbReference type="ARBA" id="ARBA00022692"/>
    </source>
</evidence>